<evidence type="ECO:0000256" key="1">
    <source>
        <dbReference type="ARBA" id="ARBA00004167"/>
    </source>
</evidence>
<protein>
    <recommendedName>
        <fullName evidence="8">ER membrane protein complex subunit 7 beta-sandwich domain-containing protein</fullName>
    </recommendedName>
</protein>
<sequence>MKLVALVIVFVALCVAQLGAAASASTFDESTNVYGLLKLPDGYLQHADSADARHQLQFGSVLLYNSESEIRLPVQRDGSFVGYRIPYGTYLVQSEYADFIFPTVRLVLQYKESKEGRIPVIRGDANDFPVMPLSGSGVDEETPLVIPVSSHHTFYVPRQEFSVGMLLKNPMIIMLLISCFMFGMLKLFPEEELKESSKASREWQRNLIKKATAATDGMKEISEKKKK</sequence>
<feature type="domain" description="ER membrane protein complex subunit 7 beta-sandwich" evidence="8">
    <location>
        <begin position="56"/>
        <end position="174"/>
    </location>
</feature>
<dbReference type="GO" id="GO:0072546">
    <property type="term" value="C:EMC complex"/>
    <property type="evidence" value="ECO:0007669"/>
    <property type="project" value="TreeGrafter"/>
</dbReference>
<dbReference type="Proteomes" id="UP000015354">
    <property type="component" value="Unassembled WGS sequence"/>
</dbReference>
<gene>
    <name evidence="9" type="ORF">STCU_05221</name>
</gene>
<dbReference type="InterPro" id="IPR019008">
    <property type="entry name" value="Beta_sandwich_EMC7"/>
</dbReference>
<dbReference type="EMBL" id="ATMH01005221">
    <property type="protein sequence ID" value="EPY28259.1"/>
    <property type="molecule type" value="Genomic_DNA"/>
</dbReference>
<feature type="transmembrane region" description="Helical" evidence="6">
    <location>
        <begin position="171"/>
        <end position="188"/>
    </location>
</feature>
<reference evidence="9 10" key="1">
    <citation type="journal article" date="2013" name="PLoS ONE">
        <title>Predicting the Proteins of Angomonas deanei, Strigomonas culicis and Their Respective Endosymbionts Reveals New Aspects of the Trypanosomatidae Family.</title>
        <authorList>
            <person name="Motta M.C."/>
            <person name="Martins A.C."/>
            <person name="de Souza S.S."/>
            <person name="Catta-Preta C.M."/>
            <person name="Silva R."/>
            <person name="Klein C.C."/>
            <person name="de Almeida L.G."/>
            <person name="de Lima Cunha O."/>
            <person name="Ciapina L.P."/>
            <person name="Brocchi M."/>
            <person name="Colabardini A.C."/>
            <person name="de Araujo Lima B."/>
            <person name="Machado C.R."/>
            <person name="de Almeida Soares C.M."/>
            <person name="Probst C.M."/>
            <person name="de Menezes C.B."/>
            <person name="Thompson C.E."/>
            <person name="Bartholomeu D.C."/>
            <person name="Gradia D.F."/>
            <person name="Pavoni D.P."/>
            <person name="Grisard E.C."/>
            <person name="Fantinatti-Garboggini F."/>
            <person name="Marchini F.K."/>
            <person name="Rodrigues-Luiz G.F."/>
            <person name="Wagner G."/>
            <person name="Goldman G.H."/>
            <person name="Fietto J.L."/>
            <person name="Elias M.C."/>
            <person name="Goldman M.H."/>
            <person name="Sagot M.F."/>
            <person name="Pereira M."/>
            <person name="Stoco P.H."/>
            <person name="de Mendonca-Neto R.P."/>
            <person name="Teixeira S.M."/>
            <person name="Maciel T.E."/>
            <person name="de Oliveira Mendes T.A."/>
            <person name="Urmenyi T.P."/>
            <person name="de Souza W."/>
            <person name="Schenkman S."/>
            <person name="de Vasconcelos A.T."/>
        </authorList>
    </citation>
    <scope>NUCLEOTIDE SEQUENCE [LARGE SCALE GENOMIC DNA]</scope>
</reference>
<feature type="chain" id="PRO_5004571434" description="ER membrane protein complex subunit 7 beta-sandwich domain-containing protein" evidence="7">
    <location>
        <begin position="22"/>
        <end position="227"/>
    </location>
</feature>
<dbReference type="PANTHER" id="PTHR13605:SF4">
    <property type="entry name" value="ER MEMBRANE PROTEIN COMPLEX SUBUNIT 7"/>
    <property type="match status" value="1"/>
</dbReference>
<evidence type="ECO:0000256" key="7">
    <source>
        <dbReference type="SAM" id="SignalP"/>
    </source>
</evidence>
<evidence type="ECO:0000256" key="6">
    <source>
        <dbReference type="SAM" id="Phobius"/>
    </source>
</evidence>
<name>S9UHQ4_9TRYP</name>
<keyword evidence="10" id="KW-1185">Reference proteome</keyword>
<proteinExistence type="predicted"/>
<dbReference type="AlphaFoldDB" id="S9UHQ4"/>
<keyword evidence="4 6" id="KW-1133">Transmembrane helix</keyword>
<evidence type="ECO:0000256" key="2">
    <source>
        <dbReference type="ARBA" id="ARBA00022692"/>
    </source>
</evidence>
<comment type="caution">
    <text evidence="9">The sequence shown here is derived from an EMBL/GenBank/DDBJ whole genome shotgun (WGS) entry which is preliminary data.</text>
</comment>
<evidence type="ECO:0000313" key="9">
    <source>
        <dbReference type="EMBL" id="EPY28259.1"/>
    </source>
</evidence>
<keyword evidence="3 7" id="KW-0732">Signal</keyword>
<keyword evidence="5 6" id="KW-0472">Membrane</keyword>
<dbReference type="PANTHER" id="PTHR13605">
    <property type="entry name" value="ER MEMBRANE PROTEIN COMPLEX SUBUNIT 7"/>
    <property type="match status" value="1"/>
</dbReference>
<organism evidence="9 10">
    <name type="scientific">Strigomonas culicis</name>
    <dbReference type="NCBI Taxonomy" id="28005"/>
    <lineage>
        <taxon>Eukaryota</taxon>
        <taxon>Discoba</taxon>
        <taxon>Euglenozoa</taxon>
        <taxon>Kinetoplastea</taxon>
        <taxon>Metakinetoplastina</taxon>
        <taxon>Trypanosomatida</taxon>
        <taxon>Trypanosomatidae</taxon>
        <taxon>Strigomonadinae</taxon>
        <taxon>Strigomonas</taxon>
    </lineage>
</organism>
<keyword evidence="2 6" id="KW-0812">Transmembrane</keyword>
<comment type="subcellular location">
    <subcellularLocation>
        <location evidence="1">Membrane</location>
        <topology evidence="1">Single-pass membrane protein</topology>
    </subcellularLocation>
</comment>
<evidence type="ECO:0000259" key="8">
    <source>
        <dbReference type="Pfam" id="PF09430"/>
    </source>
</evidence>
<evidence type="ECO:0000256" key="3">
    <source>
        <dbReference type="ARBA" id="ARBA00022729"/>
    </source>
</evidence>
<evidence type="ECO:0000256" key="5">
    <source>
        <dbReference type="ARBA" id="ARBA00023136"/>
    </source>
</evidence>
<accession>S9UHQ4</accession>
<evidence type="ECO:0000256" key="4">
    <source>
        <dbReference type="ARBA" id="ARBA00022989"/>
    </source>
</evidence>
<feature type="signal peptide" evidence="7">
    <location>
        <begin position="1"/>
        <end position="21"/>
    </location>
</feature>
<dbReference type="OrthoDB" id="27095at2759"/>
<dbReference type="Pfam" id="PF09430">
    <property type="entry name" value="EMC7_beta-sandw"/>
    <property type="match status" value="1"/>
</dbReference>
<evidence type="ECO:0000313" key="10">
    <source>
        <dbReference type="Proteomes" id="UP000015354"/>
    </source>
</evidence>
<dbReference type="InterPro" id="IPR039163">
    <property type="entry name" value="EMC7"/>
</dbReference>